<evidence type="ECO:0000313" key="2">
    <source>
        <dbReference type="Proteomes" id="UP000278334"/>
    </source>
</evidence>
<dbReference type="EMBL" id="CP024634">
    <property type="protein sequence ID" value="AYQ55795.1"/>
    <property type="molecule type" value="Genomic_DNA"/>
</dbReference>
<dbReference type="RefSeq" id="WP_122950873.1">
    <property type="nucleotide sequence ID" value="NZ_CP024634.1"/>
</dbReference>
<dbReference type="Proteomes" id="UP000278334">
    <property type="component" value="Chromosome"/>
</dbReference>
<gene>
    <name evidence="1" type="ORF">MS2017_0025</name>
</gene>
<dbReference type="AlphaFoldDB" id="A0A3G3IIZ3"/>
<name>A0A3G3IIZ3_9GAMM</name>
<proteinExistence type="predicted"/>
<reference evidence="1 2" key="1">
    <citation type="submission" date="2017-11" db="EMBL/GenBank/DDBJ databases">
        <title>Genome sequence of the bacterial symbiont EPR9N from a vent mussel Bathymodiolus thermophilus.</title>
        <authorList>
            <person name="Won Y.-J."/>
        </authorList>
    </citation>
    <scope>NUCLEOTIDE SEQUENCE [LARGE SCALE GENOMIC DNA]</scope>
    <source>
        <strain evidence="1 2">EPR9N</strain>
    </source>
</reference>
<accession>A0A3G3IIZ3</accession>
<sequence length="247" mass="28548">MYDILFIDDKFEEIKETYSDFQNQHVRCFYSDGENFLPTRGDAKEKLPFKNLKYISLDLHLENLGIITIKNNKTALSTLASIIESFIDDGKDITIIANTSFPDEFDENTFFRYLDFKNNPTIKKEAKDKDKTSLLHENAVEITKQAHQEILRNVIIREAIEVENLIYEKIQKNFASIASKLNNKSLKDIENSTFQKKIQSYKLAFGGNLDKKLNDVRKLRNKFAHGSPPTKNLLDFLEEVTGLKGKI</sequence>
<evidence type="ECO:0000313" key="1">
    <source>
        <dbReference type="EMBL" id="AYQ55795.1"/>
    </source>
</evidence>
<protein>
    <submittedName>
        <fullName evidence="1">Uncharacterized protein</fullName>
    </submittedName>
</protein>
<organism evidence="1 2">
    <name type="scientific">Bathymodiolus thermophilus thioautotrophic gill symbiont</name>
    <dbReference type="NCBI Taxonomy" id="2360"/>
    <lineage>
        <taxon>Bacteria</taxon>
        <taxon>Pseudomonadati</taxon>
        <taxon>Pseudomonadota</taxon>
        <taxon>Gammaproteobacteria</taxon>
        <taxon>sulfur-oxidizing symbionts</taxon>
    </lineage>
</organism>
<dbReference type="KEGG" id="bthg:MS2017_0025"/>